<evidence type="ECO:0000259" key="16">
    <source>
        <dbReference type="SMART" id="SM00936"/>
    </source>
</evidence>
<evidence type="ECO:0000313" key="17">
    <source>
        <dbReference type="EMBL" id="MBM7588654.1"/>
    </source>
</evidence>
<evidence type="ECO:0000256" key="2">
    <source>
        <dbReference type="ARBA" id="ARBA00004752"/>
    </source>
</evidence>
<sequence>MKHWKKVVGVLVVFLFLQVLLGPLQPTSAAARPPQISAEAAALIDVASGRILYAKNGDKKMRIASLTKTMTAIVAIESANLQDVVTIPDEAVGVEGSSIYLQKGERLTLEELLYGLMLRSGNDAAVAIAIHVGGSVPGFVHMMNEKAALIGMTRTNFTNPHGLDDSNMHYSTANDMVKLSAYALKNPTFKKIVSTKTKNISWEGQQWDRRLQNKNKMLHLYKGADGVKTGYTKLARRCLASSATRDGRQLATITLNAPDDWNDSAALLDYGFAAFQPTELIGKGETINPEGNLRIEDENLTYVTENSFSFPLQAGEKDKIHTKLNLFHSTLNRELLGEHVGYLQIYLNDRVIGQIPLTVREAVPTLKTQETVTQYESFWTQVWQLMLGGVLGA</sequence>
<dbReference type="InterPro" id="IPR001967">
    <property type="entry name" value="Peptidase_S11_N"/>
</dbReference>
<evidence type="ECO:0000256" key="3">
    <source>
        <dbReference type="ARBA" id="ARBA00007164"/>
    </source>
</evidence>
<dbReference type="Pfam" id="PF07943">
    <property type="entry name" value="PBP5_C"/>
    <property type="match status" value="1"/>
</dbReference>
<evidence type="ECO:0000256" key="1">
    <source>
        <dbReference type="ARBA" id="ARBA00003217"/>
    </source>
</evidence>
<dbReference type="GO" id="GO:0006508">
    <property type="term" value="P:proteolysis"/>
    <property type="evidence" value="ECO:0007669"/>
    <property type="project" value="UniProtKB-KW"/>
</dbReference>
<evidence type="ECO:0000256" key="11">
    <source>
        <dbReference type="ARBA" id="ARBA00023316"/>
    </source>
</evidence>
<dbReference type="InterPro" id="IPR015956">
    <property type="entry name" value="Peniciliin-bd_prot_C_sf"/>
</dbReference>
<dbReference type="Pfam" id="PF00768">
    <property type="entry name" value="Peptidase_S11"/>
    <property type="match status" value="1"/>
</dbReference>
<feature type="active site" evidence="13">
    <location>
        <position position="120"/>
    </location>
</feature>
<feature type="domain" description="Peptidase S11 D-Ala-D-Ala carboxypeptidase A C-terminal" evidence="16">
    <location>
        <begin position="275"/>
        <end position="365"/>
    </location>
</feature>
<dbReference type="SUPFAM" id="SSF69189">
    <property type="entry name" value="Penicillin-binding protein associated domain"/>
    <property type="match status" value="1"/>
</dbReference>
<keyword evidence="9" id="KW-0133">Cell shape</keyword>
<dbReference type="Proteomes" id="UP000717624">
    <property type="component" value="Unassembled WGS sequence"/>
</dbReference>
<dbReference type="SUPFAM" id="SSF56601">
    <property type="entry name" value="beta-lactamase/transpeptidase-like"/>
    <property type="match status" value="1"/>
</dbReference>
<keyword evidence="11" id="KW-0961">Cell wall biogenesis/degradation</keyword>
<proteinExistence type="inferred from homology"/>
<evidence type="ECO:0000256" key="4">
    <source>
        <dbReference type="ARBA" id="ARBA00012448"/>
    </source>
</evidence>
<dbReference type="SMART" id="SM00936">
    <property type="entry name" value="PBP5_C"/>
    <property type="match status" value="1"/>
</dbReference>
<evidence type="ECO:0000256" key="6">
    <source>
        <dbReference type="ARBA" id="ARBA00022670"/>
    </source>
</evidence>
<dbReference type="PANTHER" id="PTHR21581">
    <property type="entry name" value="D-ALANYL-D-ALANINE CARBOXYPEPTIDASE"/>
    <property type="match status" value="1"/>
</dbReference>
<comment type="function">
    <text evidence="1">Removes C-terminal D-alanyl residues from sugar-peptide cell wall precursors.</text>
</comment>
<dbReference type="PRINTS" id="PR00725">
    <property type="entry name" value="DADACBPTASE1"/>
</dbReference>
<dbReference type="AlphaFoldDB" id="A0A938XV43"/>
<dbReference type="InterPro" id="IPR018044">
    <property type="entry name" value="Peptidase_S11"/>
</dbReference>
<comment type="caution">
    <text evidence="17">The sequence shown here is derived from an EMBL/GenBank/DDBJ whole genome shotgun (WGS) entry which is preliminary data.</text>
</comment>
<dbReference type="RefSeq" id="WP_204516391.1">
    <property type="nucleotide sequence ID" value="NZ_BAABIN010000009.1"/>
</dbReference>
<comment type="catalytic activity">
    <reaction evidence="12">
        <text>Preferential cleavage: (Ac)2-L-Lys-D-Ala-|-D-Ala. Also transpeptidation of peptidyl-alanyl moieties that are N-acyl substituents of D-alanine.</text>
        <dbReference type="EC" id="3.4.16.4"/>
    </reaction>
</comment>
<protein>
    <recommendedName>
        <fullName evidence="4">serine-type D-Ala-D-Ala carboxypeptidase</fullName>
        <ecNumber evidence="4">3.4.16.4</ecNumber>
    </recommendedName>
</protein>
<name>A0A938XV43_9BACL</name>
<evidence type="ECO:0000313" key="18">
    <source>
        <dbReference type="Proteomes" id="UP000717624"/>
    </source>
</evidence>
<evidence type="ECO:0000256" key="14">
    <source>
        <dbReference type="PIRSR" id="PIRSR618044-2"/>
    </source>
</evidence>
<reference evidence="17" key="1">
    <citation type="submission" date="2021-01" db="EMBL/GenBank/DDBJ databases">
        <title>Genomic Encyclopedia of Type Strains, Phase IV (KMG-IV): sequencing the most valuable type-strain genomes for metagenomic binning, comparative biology and taxonomic classification.</title>
        <authorList>
            <person name="Goeker M."/>
        </authorList>
    </citation>
    <scope>NUCLEOTIDE SEQUENCE</scope>
    <source>
        <strain evidence="17">DSM 25523</strain>
    </source>
</reference>
<comment type="pathway">
    <text evidence="2">Cell wall biogenesis; peptidoglycan biosynthesis.</text>
</comment>
<comment type="similarity">
    <text evidence="3 15">Belongs to the peptidase S11 family.</text>
</comment>
<keyword evidence="7" id="KW-0732">Signal</keyword>
<feature type="active site" description="Proton acceptor" evidence="13">
    <location>
        <position position="68"/>
    </location>
</feature>
<organism evidence="17 18">
    <name type="scientific">Brevibacillus fulvus</name>
    <dbReference type="NCBI Taxonomy" id="1125967"/>
    <lineage>
        <taxon>Bacteria</taxon>
        <taxon>Bacillati</taxon>
        <taxon>Bacillota</taxon>
        <taxon>Bacilli</taxon>
        <taxon>Bacillales</taxon>
        <taxon>Paenibacillaceae</taxon>
        <taxon>Brevibacillus</taxon>
    </lineage>
</organism>
<feature type="binding site" evidence="14">
    <location>
        <position position="228"/>
    </location>
    <ligand>
        <name>substrate</name>
    </ligand>
</feature>
<dbReference type="EC" id="3.4.16.4" evidence="4"/>
<feature type="active site" description="Acyl-ester intermediate" evidence="13">
    <location>
        <position position="65"/>
    </location>
</feature>
<dbReference type="Gene3D" id="2.30.140.30">
    <property type="match status" value="1"/>
</dbReference>
<evidence type="ECO:0000256" key="7">
    <source>
        <dbReference type="ARBA" id="ARBA00022729"/>
    </source>
</evidence>
<gene>
    <name evidence="17" type="ORF">JOD01_000240</name>
</gene>
<evidence type="ECO:0000256" key="12">
    <source>
        <dbReference type="ARBA" id="ARBA00034000"/>
    </source>
</evidence>
<dbReference type="PANTHER" id="PTHR21581:SF33">
    <property type="entry name" value="D-ALANYL-D-ALANINE CARBOXYPEPTIDASE DACB"/>
    <property type="match status" value="1"/>
</dbReference>
<dbReference type="GO" id="GO:0009002">
    <property type="term" value="F:serine-type D-Ala-D-Ala carboxypeptidase activity"/>
    <property type="evidence" value="ECO:0007669"/>
    <property type="project" value="UniProtKB-EC"/>
</dbReference>
<keyword evidence="5 17" id="KW-0121">Carboxypeptidase</keyword>
<accession>A0A938XV43</accession>
<keyword evidence="6" id="KW-0645">Protease</keyword>
<dbReference type="GO" id="GO:0008360">
    <property type="term" value="P:regulation of cell shape"/>
    <property type="evidence" value="ECO:0007669"/>
    <property type="project" value="UniProtKB-KW"/>
</dbReference>
<evidence type="ECO:0000256" key="15">
    <source>
        <dbReference type="RuleBase" id="RU004016"/>
    </source>
</evidence>
<evidence type="ECO:0000256" key="8">
    <source>
        <dbReference type="ARBA" id="ARBA00022801"/>
    </source>
</evidence>
<dbReference type="InterPro" id="IPR012338">
    <property type="entry name" value="Beta-lactam/transpept-like"/>
</dbReference>
<keyword evidence="10" id="KW-0573">Peptidoglycan synthesis</keyword>
<keyword evidence="18" id="KW-1185">Reference proteome</keyword>
<evidence type="ECO:0000256" key="9">
    <source>
        <dbReference type="ARBA" id="ARBA00022960"/>
    </source>
</evidence>
<keyword evidence="8 17" id="KW-0378">Hydrolase</keyword>
<evidence type="ECO:0000256" key="5">
    <source>
        <dbReference type="ARBA" id="ARBA00022645"/>
    </source>
</evidence>
<evidence type="ECO:0000256" key="13">
    <source>
        <dbReference type="PIRSR" id="PIRSR618044-1"/>
    </source>
</evidence>
<dbReference type="EMBL" id="JAFBEB010000001">
    <property type="protein sequence ID" value="MBM7588654.1"/>
    <property type="molecule type" value="Genomic_DNA"/>
</dbReference>
<dbReference type="InterPro" id="IPR012907">
    <property type="entry name" value="Peptidase_S11_C"/>
</dbReference>
<evidence type="ECO:0000256" key="10">
    <source>
        <dbReference type="ARBA" id="ARBA00022984"/>
    </source>
</evidence>
<dbReference type="Gene3D" id="3.40.710.10">
    <property type="entry name" value="DD-peptidase/beta-lactamase superfamily"/>
    <property type="match status" value="1"/>
</dbReference>
<dbReference type="GO" id="GO:0071555">
    <property type="term" value="P:cell wall organization"/>
    <property type="evidence" value="ECO:0007669"/>
    <property type="project" value="UniProtKB-KW"/>
</dbReference>
<dbReference type="GO" id="GO:0009252">
    <property type="term" value="P:peptidoglycan biosynthetic process"/>
    <property type="evidence" value="ECO:0007669"/>
    <property type="project" value="UniProtKB-KW"/>
</dbReference>